<evidence type="ECO:0000256" key="2">
    <source>
        <dbReference type="ARBA" id="ARBA00001946"/>
    </source>
</evidence>
<accession>A0ABU8H3S7</accession>
<dbReference type="Pfam" id="PF02896">
    <property type="entry name" value="PEP-utilizers_C"/>
    <property type="match status" value="1"/>
</dbReference>
<sequence length="757" mass="83245">MPSSAAASAREILTRLHDVMAGRNPAQAKLNAVVGIIAEAMDSEVCSIYLLREGVLELFATRGLDQAAVHVTKLAMGEGLVGSIAEDVEVLNLDEAASHPDFAYKPETGEERYHSFAGVPIIRRERAVGVLAVQHSEQRKYQDVEIEALQTVAMVLSELIANAGLIDTATTGVDRPQSTAAVRLPGQKLVEGMASGHAVFHQPRIVVEHTVAEDTDAERHRVYAAFDKMREQIERMTREAEFGVDGEHKEVLETYKMFAYDEGWARRINEAIDSGLTAEAAIERVQQRTRQRMRQIDDPLLADRMHDLEDLANRLLRIVSGQMGTAAQMGLRQDTILIARNLGPAELLEYDKRRLKGVILEEGSLTAHVTIVARAMGVPVLGRVRDVRRLIAEGDLLLLDSVAGNVFVRPSAAMEEAFDAKLTLRQKRKAAFAALRDVPPVTRDGHRVTLMVNAGLRDDVAALDITGADGIGLFRTEFQFLVSATLPQRERQQRLYREVLDAAGTRPVIFRTVDIGGDKALPYLNKEDADEENPAMGWRALRLALDRDGLMKVQARALIEAASGRTLNVMFPMVSEAWEFAEAKALFEAQRAWLDARGRRAPLAIRYGAMLEVPALAEQLDLLLPDIDFLSVGTNDLTQFLFAADRANPRLAERYDWLSPSILRFLQRVIGPCRDAGVDLGVCGEMGGRPVEAMALIGLGIDRLSITPAAVGPIKAMVRSLDHAAVRAFVAELIARPPRDMRGALTDWASRNGVDLA</sequence>
<dbReference type="PANTHER" id="PTHR46244">
    <property type="entry name" value="PHOSPHOENOLPYRUVATE-PROTEIN PHOSPHOTRANSFERASE"/>
    <property type="match status" value="1"/>
</dbReference>
<evidence type="ECO:0000256" key="12">
    <source>
        <dbReference type="ARBA" id="ARBA00022777"/>
    </source>
</evidence>
<dbReference type="SUPFAM" id="SSF51621">
    <property type="entry name" value="Phosphoenolpyruvate/pyruvate domain"/>
    <property type="match status" value="1"/>
</dbReference>
<dbReference type="InterPro" id="IPR036618">
    <property type="entry name" value="PtsI_HPr-bd_sf"/>
</dbReference>
<dbReference type="Gene3D" id="3.30.450.40">
    <property type="match status" value="1"/>
</dbReference>
<dbReference type="SUPFAM" id="SSF52009">
    <property type="entry name" value="Phosphohistidine domain"/>
    <property type="match status" value="1"/>
</dbReference>
<dbReference type="Pfam" id="PF00391">
    <property type="entry name" value="PEP-utilizers"/>
    <property type="match status" value="1"/>
</dbReference>
<evidence type="ECO:0000259" key="14">
    <source>
        <dbReference type="SMART" id="SM00065"/>
    </source>
</evidence>
<dbReference type="Pfam" id="PF05524">
    <property type="entry name" value="PEP-utilisers_N"/>
    <property type="match status" value="1"/>
</dbReference>
<dbReference type="InterPro" id="IPR029016">
    <property type="entry name" value="GAF-like_dom_sf"/>
</dbReference>
<keyword evidence="8" id="KW-0762">Sugar transport</keyword>
<evidence type="ECO:0000256" key="8">
    <source>
        <dbReference type="ARBA" id="ARBA00022597"/>
    </source>
</evidence>
<dbReference type="SUPFAM" id="SSF55781">
    <property type="entry name" value="GAF domain-like"/>
    <property type="match status" value="1"/>
</dbReference>
<dbReference type="InterPro" id="IPR006318">
    <property type="entry name" value="PTS_EI-like"/>
</dbReference>
<dbReference type="InterPro" id="IPR015813">
    <property type="entry name" value="Pyrv/PenolPyrv_kinase-like_dom"/>
</dbReference>
<keyword evidence="7" id="KW-0963">Cytoplasm</keyword>
<keyword evidence="13" id="KW-0460">Magnesium</keyword>
<evidence type="ECO:0000256" key="5">
    <source>
        <dbReference type="ARBA" id="ARBA00012232"/>
    </source>
</evidence>
<dbReference type="RefSeq" id="WP_336545330.1">
    <property type="nucleotide sequence ID" value="NZ_JBBBDM010000004.1"/>
</dbReference>
<comment type="similarity">
    <text evidence="4">Belongs to the PEP-utilizing enzyme family.</text>
</comment>
<proteinExistence type="inferred from homology"/>
<keyword evidence="11" id="KW-0479">Metal-binding</keyword>
<keyword evidence="16" id="KW-1185">Reference proteome</keyword>
<evidence type="ECO:0000256" key="7">
    <source>
        <dbReference type="ARBA" id="ARBA00022490"/>
    </source>
</evidence>
<dbReference type="EMBL" id="JBBBDM010000004">
    <property type="protein sequence ID" value="MEI5687622.1"/>
    <property type="molecule type" value="Genomic_DNA"/>
</dbReference>
<protein>
    <recommendedName>
        <fullName evidence="5">phosphoenolpyruvate--protein phosphotransferase</fullName>
        <ecNumber evidence="5">2.7.3.9</ecNumber>
    </recommendedName>
</protein>
<dbReference type="PROSITE" id="PS00742">
    <property type="entry name" value="PEP_ENZYMES_2"/>
    <property type="match status" value="1"/>
</dbReference>
<evidence type="ECO:0000256" key="6">
    <source>
        <dbReference type="ARBA" id="ARBA00022448"/>
    </source>
</evidence>
<gene>
    <name evidence="15" type="primary">ptsP</name>
    <name evidence="15" type="ORF">V8201_11090</name>
</gene>
<dbReference type="Gene3D" id="1.10.274.10">
    <property type="entry name" value="PtsI, HPr-binding domain"/>
    <property type="match status" value="1"/>
</dbReference>
<dbReference type="PANTHER" id="PTHR46244:SF6">
    <property type="entry name" value="PHOSPHOENOLPYRUVATE-PROTEIN PHOSPHOTRANSFERASE"/>
    <property type="match status" value="1"/>
</dbReference>
<dbReference type="NCBIfam" id="TIGR01417">
    <property type="entry name" value="PTS_I_fam"/>
    <property type="match status" value="1"/>
</dbReference>
<dbReference type="InterPro" id="IPR000121">
    <property type="entry name" value="PEP_util_C"/>
</dbReference>
<dbReference type="SMART" id="SM00065">
    <property type="entry name" value="GAF"/>
    <property type="match status" value="1"/>
</dbReference>
<reference evidence="15 16" key="1">
    <citation type="journal article" date="2013" name="Int. J. Syst. Evol. Microbiol.">
        <title>Sphingomonas kyungheensis sp. nov., a bacterium with ginsenoside-converting activity isolated from soil of a ginseng field.</title>
        <authorList>
            <person name="Son H.M."/>
            <person name="Yang J.E."/>
            <person name="Park Y."/>
            <person name="Han C.K."/>
            <person name="Kim S.G."/>
            <person name="Kook M."/>
            <person name="Yi T.H."/>
        </authorList>
    </citation>
    <scope>NUCLEOTIDE SEQUENCE [LARGE SCALE GENOMIC DNA]</scope>
    <source>
        <strain evidence="15 16">LMG 26582</strain>
    </source>
</reference>
<dbReference type="PRINTS" id="PR01736">
    <property type="entry name" value="PHPHTRNFRASE"/>
</dbReference>
<keyword evidence="6" id="KW-0813">Transport</keyword>
<keyword evidence="9 15" id="KW-0808">Transferase</keyword>
<evidence type="ECO:0000256" key="1">
    <source>
        <dbReference type="ARBA" id="ARBA00000683"/>
    </source>
</evidence>
<dbReference type="EC" id="2.7.3.9" evidence="5"/>
<dbReference type="Gene3D" id="3.20.20.60">
    <property type="entry name" value="Phosphoenolpyruvate-binding domains"/>
    <property type="match status" value="1"/>
</dbReference>
<comment type="cofactor">
    <cofactor evidence="2">
        <name>Mg(2+)</name>
        <dbReference type="ChEBI" id="CHEBI:18420"/>
    </cofactor>
</comment>
<dbReference type="SUPFAM" id="SSF47831">
    <property type="entry name" value="Enzyme I of the PEP:sugar phosphotransferase system HPr-binding (sub)domain"/>
    <property type="match status" value="1"/>
</dbReference>
<name>A0ABU8H3S7_9SPHN</name>
<dbReference type="InterPro" id="IPR023151">
    <property type="entry name" value="PEP_util_CS"/>
</dbReference>
<keyword evidence="12" id="KW-0418">Kinase</keyword>
<dbReference type="InterPro" id="IPR008731">
    <property type="entry name" value="PTS_EIN"/>
</dbReference>
<evidence type="ECO:0000313" key="15">
    <source>
        <dbReference type="EMBL" id="MEI5687622.1"/>
    </source>
</evidence>
<dbReference type="Gene3D" id="3.50.30.10">
    <property type="entry name" value="Phosphohistidine domain"/>
    <property type="match status" value="1"/>
</dbReference>
<evidence type="ECO:0000313" key="16">
    <source>
        <dbReference type="Proteomes" id="UP001367771"/>
    </source>
</evidence>
<dbReference type="InterPro" id="IPR040442">
    <property type="entry name" value="Pyrv_kinase-like_dom_sf"/>
</dbReference>
<evidence type="ECO:0000256" key="9">
    <source>
        <dbReference type="ARBA" id="ARBA00022679"/>
    </source>
</evidence>
<evidence type="ECO:0000256" key="3">
    <source>
        <dbReference type="ARBA" id="ARBA00004496"/>
    </source>
</evidence>
<dbReference type="InterPro" id="IPR036637">
    <property type="entry name" value="Phosphohistidine_dom_sf"/>
</dbReference>
<evidence type="ECO:0000256" key="4">
    <source>
        <dbReference type="ARBA" id="ARBA00007837"/>
    </source>
</evidence>
<dbReference type="InterPro" id="IPR003018">
    <property type="entry name" value="GAF"/>
</dbReference>
<dbReference type="Proteomes" id="UP001367771">
    <property type="component" value="Unassembled WGS sequence"/>
</dbReference>
<evidence type="ECO:0000256" key="11">
    <source>
        <dbReference type="ARBA" id="ARBA00022723"/>
    </source>
</evidence>
<comment type="catalytic activity">
    <reaction evidence="1">
        <text>L-histidyl-[protein] + phosphoenolpyruvate = N(pros)-phospho-L-histidyl-[protein] + pyruvate</text>
        <dbReference type="Rhea" id="RHEA:23880"/>
        <dbReference type="Rhea" id="RHEA-COMP:9745"/>
        <dbReference type="Rhea" id="RHEA-COMP:9746"/>
        <dbReference type="ChEBI" id="CHEBI:15361"/>
        <dbReference type="ChEBI" id="CHEBI:29979"/>
        <dbReference type="ChEBI" id="CHEBI:58702"/>
        <dbReference type="ChEBI" id="CHEBI:64837"/>
        <dbReference type="EC" id="2.7.3.9"/>
    </reaction>
</comment>
<comment type="subcellular location">
    <subcellularLocation>
        <location evidence="3">Cytoplasm</location>
    </subcellularLocation>
</comment>
<evidence type="ECO:0000256" key="13">
    <source>
        <dbReference type="ARBA" id="ARBA00022842"/>
    </source>
</evidence>
<organism evidence="15 16">
    <name type="scientific">Sphingomonas kyungheensis</name>
    <dbReference type="NCBI Taxonomy" id="1069987"/>
    <lineage>
        <taxon>Bacteria</taxon>
        <taxon>Pseudomonadati</taxon>
        <taxon>Pseudomonadota</taxon>
        <taxon>Alphaproteobacteria</taxon>
        <taxon>Sphingomonadales</taxon>
        <taxon>Sphingomonadaceae</taxon>
        <taxon>Sphingomonas</taxon>
    </lineage>
</organism>
<feature type="domain" description="GAF" evidence="14">
    <location>
        <begin position="25"/>
        <end position="170"/>
    </location>
</feature>
<dbReference type="Pfam" id="PF01590">
    <property type="entry name" value="GAF"/>
    <property type="match status" value="1"/>
</dbReference>
<dbReference type="GO" id="GO:0008965">
    <property type="term" value="F:phosphoenolpyruvate-protein phosphotransferase activity"/>
    <property type="evidence" value="ECO:0007669"/>
    <property type="project" value="UniProtKB-EC"/>
</dbReference>
<comment type="caution">
    <text evidence="15">The sequence shown here is derived from an EMBL/GenBank/DDBJ whole genome shotgun (WGS) entry which is preliminary data.</text>
</comment>
<evidence type="ECO:0000256" key="10">
    <source>
        <dbReference type="ARBA" id="ARBA00022683"/>
    </source>
</evidence>
<dbReference type="InterPro" id="IPR050499">
    <property type="entry name" value="PEP-utilizing_PTS_enzyme"/>
</dbReference>
<keyword evidence="10" id="KW-0598">Phosphotransferase system</keyword>
<dbReference type="InterPro" id="IPR008279">
    <property type="entry name" value="PEP-util_enz_mobile_dom"/>
</dbReference>